<name>A0A4S3PZE4_9BACI</name>
<sequence>MNLSVKNLTFLSMLIALSVVGRIMFTFLPNVQPTTAIIIIASLFLGPIYGVVVAVLSSVLSNLVMGMGLWTVGQIIAWGTIGLMSGSLRKYRDRIPVMMLAIYAVICGFLYGLIISIPLYLFSGKFFAYYLAGLPFDMSHAIGNGVFFLILYPVLRLLFLKNVTIVK</sequence>
<dbReference type="GO" id="GO:0022857">
    <property type="term" value="F:transmembrane transporter activity"/>
    <property type="evidence" value="ECO:0007669"/>
    <property type="project" value="InterPro"/>
</dbReference>
<evidence type="ECO:0000313" key="3">
    <source>
        <dbReference type="Proteomes" id="UP000306477"/>
    </source>
</evidence>
<feature type="transmembrane region" description="Helical" evidence="1">
    <location>
        <begin position="141"/>
        <end position="159"/>
    </location>
</feature>
<reference evidence="2 3" key="1">
    <citation type="journal article" date="2019" name="Indoor Air">
        <title>Impacts of indoor surface finishes on bacterial viability.</title>
        <authorList>
            <person name="Hu J."/>
            <person name="Maamar S.B."/>
            <person name="Glawe A.J."/>
            <person name="Gottel N."/>
            <person name="Gilbert J.A."/>
            <person name="Hartmann E.M."/>
        </authorList>
    </citation>
    <scope>NUCLEOTIDE SEQUENCE [LARGE SCALE GENOMIC DNA]</scope>
    <source>
        <strain evidence="2 3">AF060A6</strain>
    </source>
</reference>
<feature type="transmembrane region" description="Helical" evidence="1">
    <location>
        <begin position="37"/>
        <end position="61"/>
    </location>
</feature>
<comment type="caution">
    <text evidence="2">The sequence shown here is derived from an EMBL/GenBank/DDBJ whole genome shotgun (WGS) entry which is preliminary data.</text>
</comment>
<dbReference type="RefSeq" id="WP_136377898.1">
    <property type="nucleotide sequence ID" value="NZ_SLUB01000002.1"/>
</dbReference>
<dbReference type="AlphaFoldDB" id="A0A4S3PZE4"/>
<evidence type="ECO:0000313" key="2">
    <source>
        <dbReference type="EMBL" id="THE15044.1"/>
    </source>
</evidence>
<dbReference type="Pfam" id="PF12822">
    <property type="entry name" value="ECF_trnsprt"/>
    <property type="match status" value="1"/>
</dbReference>
<feature type="transmembrane region" description="Helical" evidence="1">
    <location>
        <begin position="100"/>
        <end position="121"/>
    </location>
</feature>
<keyword evidence="1" id="KW-0812">Transmembrane</keyword>
<keyword evidence="3" id="KW-1185">Reference proteome</keyword>
<keyword evidence="1" id="KW-0472">Membrane</keyword>
<evidence type="ECO:0000256" key="1">
    <source>
        <dbReference type="SAM" id="Phobius"/>
    </source>
</evidence>
<keyword evidence="1" id="KW-1133">Transmembrane helix</keyword>
<feature type="transmembrane region" description="Helical" evidence="1">
    <location>
        <begin position="67"/>
        <end position="88"/>
    </location>
</feature>
<organism evidence="2 3">
    <name type="scientific">Bacillus timonensis</name>
    <dbReference type="NCBI Taxonomy" id="1033734"/>
    <lineage>
        <taxon>Bacteria</taxon>
        <taxon>Bacillati</taxon>
        <taxon>Bacillota</taxon>
        <taxon>Bacilli</taxon>
        <taxon>Bacillales</taxon>
        <taxon>Bacillaceae</taxon>
        <taxon>Bacillus</taxon>
    </lineage>
</organism>
<dbReference type="EMBL" id="SLUB01000002">
    <property type="protein sequence ID" value="THE15044.1"/>
    <property type="molecule type" value="Genomic_DNA"/>
</dbReference>
<gene>
    <name evidence="2" type="ORF">E1I69_01655</name>
</gene>
<dbReference type="OrthoDB" id="5198189at2"/>
<dbReference type="Proteomes" id="UP000306477">
    <property type="component" value="Unassembled WGS sequence"/>
</dbReference>
<proteinExistence type="predicted"/>
<dbReference type="STRING" id="1033734.GCA_000285535_04164"/>
<feature type="transmembrane region" description="Helical" evidence="1">
    <location>
        <begin position="6"/>
        <end position="25"/>
    </location>
</feature>
<protein>
    <submittedName>
        <fullName evidence="2">ECF transporter S component</fullName>
    </submittedName>
</protein>
<accession>A0A4S3PZE4</accession>
<dbReference type="Gene3D" id="1.10.1760.20">
    <property type="match status" value="1"/>
</dbReference>
<dbReference type="InterPro" id="IPR024529">
    <property type="entry name" value="ECF_trnsprt_substrate-spec"/>
</dbReference>